<gene>
    <name evidence="1" type="ORF">FAB82_11550</name>
</gene>
<evidence type="ECO:0000313" key="2">
    <source>
        <dbReference type="Proteomes" id="UP000308760"/>
    </source>
</evidence>
<keyword evidence="2" id="KW-1185">Reference proteome</keyword>
<organism evidence="1 2">
    <name type="scientific">Glycomyces buryatensis</name>
    <dbReference type="NCBI Taxonomy" id="2570927"/>
    <lineage>
        <taxon>Bacteria</taxon>
        <taxon>Bacillati</taxon>
        <taxon>Actinomycetota</taxon>
        <taxon>Actinomycetes</taxon>
        <taxon>Glycomycetales</taxon>
        <taxon>Glycomycetaceae</taxon>
        <taxon>Glycomyces</taxon>
    </lineage>
</organism>
<dbReference type="Proteomes" id="UP000308760">
    <property type="component" value="Unassembled WGS sequence"/>
</dbReference>
<accession>A0A4V4HSE7</accession>
<dbReference type="EMBL" id="STGY01000044">
    <property type="protein sequence ID" value="THV41426.1"/>
    <property type="molecule type" value="Genomic_DNA"/>
</dbReference>
<dbReference type="AlphaFoldDB" id="A0A4V4HSE7"/>
<proteinExistence type="predicted"/>
<reference evidence="1 2" key="2">
    <citation type="submission" date="2019-05" db="EMBL/GenBank/DDBJ databases">
        <title>Glycomyces buryatensis sp. nov.</title>
        <authorList>
            <person name="Nikitina E."/>
        </authorList>
    </citation>
    <scope>NUCLEOTIDE SEQUENCE [LARGE SCALE GENOMIC DNA]</scope>
    <source>
        <strain evidence="1 2">18</strain>
    </source>
</reference>
<comment type="caution">
    <text evidence="1">The sequence shown here is derived from an EMBL/GenBank/DDBJ whole genome shotgun (WGS) entry which is preliminary data.</text>
</comment>
<reference evidence="2" key="1">
    <citation type="submission" date="2019-04" db="EMBL/GenBank/DDBJ databases">
        <title>Nocardioides xinjiangensis sp. nov.</title>
        <authorList>
            <person name="Liu S."/>
        </authorList>
    </citation>
    <scope>NUCLEOTIDE SEQUENCE [LARGE SCALE GENOMIC DNA]</scope>
    <source>
        <strain evidence="2">18</strain>
    </source>
</reference>
<evidence type="ECO:0000313" key="1">
    <source>
        <dbReference type="EMBL" id="THV41426.1"/>
    </source>
</evidence>
<dbReference type="RefSeq" id="WP_136534696.1">
    <property type="nucleotide sequence ID" value="NZ_STGY01000044.1"/>
</dbReference>
<protein>
    <submittedName>
        <fullName evidence="1">Uncharacterized protein</fullName>
    </submittedName>
</protein>
<name>A0A4V4HSE7_9ACTN</name>
<sequence length="102" mass="10593">MSNGFGVVPGDLSGASTALKALAGTADCSQQVSNGGRTTGAANVGYMTTQAINNFTMCFKEVGEAMENRLNDHAEALAECAQTYGDTDDDVANPFNTYLSDL</sequence>